<organism evidence="2 3">
    <name type="scientific">Caerostris extrusa</name>
    <name type="common">Bark spider</name>
    <name type="synonym">Caerostris bankana</name>
    <dbReference type="NCBI Taxonomy" id="172846"/>
    <lineage>
        <taxon>Eukaryota</taxon>
        <taxon>Metazoa</taxon>
        <taxon>Ecdysozoa</taxon>
        <taxon>Arthropoda</taxon>
        <taxon>Chelicerata</taxon>
        <taxon>Arachnida</taxon>
        <taxon>Araneae</taxon>
        <taxon>Araneomorphae</taxon>
        <taxon>Entelegynae</taxon>
        <taxon>Araneoidea</taxon>
        <taxon>Araneidae</taxon>
        <taxon>Caerostris</taxon>
    </lineage>
</organism>
<evidence type="ECO:0000313" key="3">
    <source>
        <dbReference type="Proteomes" id="UP001054945"/>
    </source>
</evidence>
<sequence>MKVFSSARIIGSGCNDLTAAVLILFFFVFPFLFFSPLGLLFTISFCFPSANELAEKAANNLVTYSQQCLRFPGKKGLVLGDKLDAFIQSTLAAHGHSMCCRRYAHFRLCSCCD</sequence>
<evidence type="ECO:0000256" key="1">
    <source>
        <dbReference type="SAM" id="Phobius"/>
    </source>
</evidence>
<gene>
    <name evidence="2" type="ORF">CEXT_77291</name>
</gene>
<keyword evidence="1" id="KW-0472">Membrane</keyword>
<proteinExistence type="predicted"/>
<comment type="caution">
    <text evidence="2">The sequence shown here is derived from an EMBL/GenBank/DDBJ whole genome shotgun (WGS) entry which is preliminary data.</text>
</comment>
<keyword evidence="1" id="KW-1133">Transmembrane helix</keyword>
<keyword evidence="3" id="KW-1185">Reference proteome</keyword>
<dbReference type="EMBL" id="BPLR01012558">
    <property type="protein sequence ID" value="GIY54799.1"/>
    <property type="molecule type" value="Genomic_DNA"/>
</dbReference>
<keyword evidence="1" id="KW-0812">Transmembrane</keyword>
<evidence type="ECO:0000313" key="2">
    <source>
        <dbReference type="EMBL" id="GIY54799.1"/>
    </source>
</evidence>
<name>A0AAV4UAV8_CAEEX</name>
<accession>A0AAV4UAV8</accession>
<dbReference type="Proteomes" id="UP001054945">
    <property type="component" value="Unassembled WGS sequence"/>
</dbReference>
<protein>
    <submittedName>
        <fullName evidence="2">Uncharacterized protein</fullName>
    </submittedName>
</protein>
<reference evidence="2 3" key="1">
    <citation type="submission" date="2021-06" db="EMBL/GenBank/DDBJ databases">
        <title>Caerostris extrusa draft genome.</title>
        <authorList>
            <person name="Kono N."/>
            <person name="Arakawa K."/>
        </authorList>
    </citation>
    <scope>NUCLEOTIDE SEQUENCE [LARGE SCALE GENOMIC DNA]</scope>
</reference>
<feature type="transmembrane region" description="Helical" evidence="1">
    <location>
        <begin position="20"/>
        <end position="47"/>
    </location>
</feature>
<dbReference type="AlphaFoldDB" id="A0AAV4UAV8"/>